<feature type="compositionally biased region" description="Polar residues" evidence="1">
    <location>
        <begin position="63"/>
        <end position="73"/>
    </location>
</feature>
<name>A0A9N7VVY1_PLEPL</name>
<evidence type="ECO:0000313" key="3">
    <source>
        <dbReference type="Proteomes" id="UP001153269"/>
    </source>
</evidence>
<sequence>MSCLALLWGNTMGGLMGGIHAEGEGLSQSAVRDSEELISFFIHSWQQHFPAVSGAFMDSPYNGNTSLQTSTSKPQRRLLSTLRSRG</sequence>
<organism evidence="2 3">
    <name type="scientific">Pleuronectes platessa</name>
    <name type="common">European plaice</name>
    <dbReference type="NCBI Taxonomy" id="8262"/>
    <lineage>
        <taxon>Eukaryota</taxon>
        <taxon>Metazoa</taxon>
        <taxon>Chordata</taxon>
        <taxon>Craniata</taxon>
        <taxon>Vertebrata</taxon>
        <taxon>Euteleostomi</taxon>
        <taxon>Actinopterygii</taxon>
        <taxon>Neopterygii</taxon>
        <taxon>Teleostei</taxon>
        <taxon>Neoteleostei</taxon>
        <taxon>Acanthomorphata</taxon>
        <taxon>Carangaria</taxon>
        <taxon>Pleuronectiformes</taxon>
        <taxon>Pleuronectoidei</taxon>
        <taxon>Pleuronectidae</taxon>
        <taxon>Pleuronectes</taxon>
    </lineage>
</organism>
<proteinExistence type="predicted"/>
<dbReference type="EMBL" id="CADEAL010004290">
    <property type="protein sequence ID" value="CAB1456188.1"/>
    <property type="molecule type" value="Genomic_DNA"/>
</dbReference>
<keyword evidence="3" id="KW-1185">Reference proteome</keyword>
<reference evidence="2" key="1">
    <citation type="submission" date="2020-03" db="EMBL/GenBank/DDBJ databases">
        <authorList>
            <person name="Weist P."/>
        </authorList>
    </citation>
    <scope>NUCLEOTIDE SEQUENCE</scope>
</reference>
<dbReference type="AlphaFoldDB" id="A0A9N7VVY1"/>
<evidence type="ECO:0000313" key="2">
    <source>
        <dbReference type="EMBL" id="CAB1456188.1"/>
    </source>
</evidence>
<accession>A0A9N7VVY1</accession>
<evidence type="ECO:0000256" key="1">
    <source>
        <dbReference type="SAM" id="MobiDB-lite"/>
    </source>
</evidence>
<feature type="region of interest" description="Disordered" evidence="1">
    <location>
        <begin position="63"/>
        <end position="86"/>
    </location>
</feature>
<dbReference type="Proteomes" id="UP001153269">
    <property type="component" value="Unassembled WGS sequence"/>
</dbReference>
<gene>
    <name evidence="2" type="ORF">PLEPLA_LOCUS43969</name>
</gene>
<protein>
    <submittedName>
        <fullName evidence="2">Uncharacterized protein</fullName>
    </submittedName>
</protein>
<comment type="caution">
    <text evidence="2">The sequence shown here is derived from an EMBL/GenBank/DDBJ whole genome shotgun (WGS) entry which is preliminary data.</text>
</comment>